<sequence>MASVSSKPRRVSFNLRQNMVTHLPSKKLIDQLVHAKNYLQQHPHLLTGDLVSCTRHTPAAPTIPNAPQSSGELYSAEEEEEEKVNPPDADYSAHPDDAVVDQEGPKQDPVAGGSPTMSASRDSLNHRRSLPRSFKIPKGRQPSEYWITRAGITLDTPLTAFVVKGGHLYTTEALPSRNLHLSSSPEGELRGVLKKTPTVHIK</sequence>
<feature type="non-terminal residue" evidence="2">
    <location>
        <position position="202"/>
    </location>
</feature>
<evidence type="ECO:0000313" key="3">
    <source>
        <dbReference type="Proteomes" id="UP001150925"/>
    </source>
</evidence>
<accession>A0A9W8AJV6</accession>
<feature type="compositionally biased region" description="Basic residues" evidence="1">
    <location>
        <begin position="126"/>
        <end position="138"/>
    </location>
</feature>
<dbReference type="Proteomes" id="UP001150925">
    <property type="component" value="Unassembled WGS sequence"/>
</dbReference>
<name>A0A9W8AJV6_9FUNG</name>
<proteinExistence type="predicted"/>
<dbReference type="OrthoDB" id="5599200at2759"/>
<feature type="region of interest" description="Disordered" evidence="1">
    <location>
        <begin position="57"/>
        <end position="138"/>
    </location>
</feature>
<evidence type="ECO:0000313" key="2">
    <source>
        <dbReference type="EMBL" id="KAJ1949806.1"/>
    </source>
</evidence>
<gene>
    <name evidence="2" type="ORF">IWQ62_006677</name>
</gene>
<protein>
    <submittedName>
        <fullName evidence="2">Uncharacterized protein</fullName>
    </submittedName>
</protein>
<reference evidence="2" key="1">
    <citation type="submission" date="2022-07" db="EMBL/GenBank/DDBJ databases">
        <title>Phylogenomic reconstructions and comparative analyses of Kickxellomycotina fungi.</title>
        <authorList>
            <person name="Reynolds N.K."/>
            <person name="Stajich J.E."/>
            <person name="Barry K."/>
            <person name="Grigoriev I.V."/>
            <person name="Crous P."/>
            <person name="Smith M.E."/>
        </authorList>
    </citation>
    <scope>NUCLEOTIDE SEQUENCE</scope>
    <source>
        <strain evidence="2">RSA 1196</strain>
    </source>
</reference>
<evidence type="ECO:0000256" key="1">
    <source>
        <dbReference type="SAM" id="MobiDB-lite"/>
    </source>
</evidence>
<keyword evidence="3" id="KW-1185">Reference proteome</keyword>
<dbReference type="EMBL" id="JANBPY010003902">
    <property type="protein sequence ID" value="KAJ1949806.1"/>
    <property type="molecule type" value="Genomic_DNA"/>
</dbReference>
<dbReference type="AlphaFoldDB" id="A0A9W8AJV6"/>
<organism evidence="2 3">
    <name type="scientific">Dispira parvispora</name>
    <dbReference type="NCBI Taxonomy" id="1520584"/>
    <lineage>
        <taxon>Eukaryota</taxon>
        <taxon>Fungi</taxon>
        <taxon>Fungi incertae sedis</taxon>
        <taxon>Zoopagomycota</taxon>
        <taxon>Kickxellomycotina</taxon>
        <taxon>Dimargaritomycetes</taxon>
        <taxon>Dimargaritales</taxon>
        <taxon>Dimargaritaceae</taxon>
        <taxon>Dispira</taxon>
    </lineage>
</organism>
<comment type="caution">
    <text evidence="2">The sequence shown here is derived from an EMBL/GenBank/DDBJ whole genome shotgun (WGS) entry which is preliminary data.</text>
</comment>